<comment type="caution">
    <text evidence="5">The sequence shown here is derived from an EMBL/GenBank/DDBJ whole genome shotgun (WGS) entry which is preliminary data.</text>
</comment>
<evidence type="ECO:0000256" key="1">
    <source>
        <dbReference type="ARBA" id="ARBA00023015"/>
    </source>
</evidence>
<feature type="region of interest" description="Disordered" evidence="4">
    <location>
        <begin position="203"/>
        <end position="251"/>
    </location>
</feature>
<reference evidence="5" key="2">
    <citation type="submission" date="2021-12" db="EMBL/GenBank/DDBJ databases">
        <title>Resequencing data analysis of finger millet.</title>
        <authorList>
            <person name="Hatakeyama M."/>
            <person name="Aluri S."/>
            <person name="Balachadran M.T."/>
            <person name="Sivarajan S.R."/>
            <person name="Poveda L."/>
            <person name="Shimizu-Inatsugi R."/>
            <person name="Schlapbach R."/>
            <person name="Sreeman S.M."/>
            <person name="Shimizu K.K."/>
        </authorList>
    </citation>
    <scope>NUCLEOTIDE SEQUENCE</scope>
</reference>
<dbReference type="AlphaFoldDB" id="A0AAV5BKZ2"/>
<gene>
    <name evidence="5" type="primary">ga02293</name>
    <name evidence="5" type="ORF">PR202_ga02293</name>
</gene>
<evidence type="ECO:0000256" key="4">
    <source>
        <dbReference type="SAM" id="MobiDB-lite"/>
    </source>
</evidence>
<dbReference type="EMBL" id="BQKI01000001">
    <property type="protein sequence ID" value="GJM86434.1"/>
    <property type="molecule type" value="Genomic_DNA"/>
</dbReference>
<dbReference type="InterPro" id="IPR005202">
    <property type="entry name" value="TF_GRAS"/>
</dbReference>
<evidence type="ECO:0000256" key="3">
    <source>
        <dbReference type="PROSITE-ProRule" id="PRU01191"/>
    </source>
</evidence>
<feature type="region of interest" description="SAW" evidence="3">
    <location>
        <begin position="544"/>
        <end position="618"/>
    </location>
</feature>
<protein>
    <recommendedName>
        <fullName evidence="7">Scarecrow-like protein 8</fullName>
    </recommendedName>
</protein>
<keyword evidence="1" id="KW-0805">Transcription regulation</keyword>
<name>A0AAV5BKZ2_ELECO</name>
<reference evidence="5" key="1">
    <citation type="journal article" date="2018" name="DNA Res.">
        <title>Multiple hybrid de novo genome assembly of finger millet, an orphan allotetraploid crop.</title>
        <authorList>
            <person name="Hatakeyama M."/>
            <person name="Aluri S."/>
            <person name="Balachadran M.T."/>
            <person name="Sivarajan S.R."/>
            <person name="Patrignani A."/>
            <person name="Gruter S."/>
            <person name="Poveda L."/>
            <person name="Shimizu-Inatsugi R."/>
            <person name="Baeten J."/>
            <person name="Francoijs K.J."/>
            <person name="Nataraja K.N."/>
            <person name="Reddy Y.A.N."/>
            <person name="Phadnis S."/>
            <person name="Ravikumar R.L."/>
            <person name="Schlapbach R."/>
            <person name="Sreeman S.M."/>
            <person name="Shimizu K.K."/>
        </authorList>
    </citation>
    <scope>NUCLEOTIDE SEQUENCE</scope>
</reference>
<dbReference type="PROSITE" id="PS50985">
    <property type="entry name" value="GRAS"/>
    <property type="match status" value="1"/>
</dbReference>
<evidence type="ECO:0000256" key="2">
    <source>
        <dbReference type="ARBA" id="ARBA00023163"/>
    </source>
</evidence>
<comment type="caution">
    <text evidence="3">Lacks conserved residue(s) required for the propagation of feature annotation.</text>
</comment>
<feature type="short sequence motif" description="VHIID" evidence="3">
    <location>
        <begin position="357"/>
        <end position="361"/>
    </location>
</feature>
<accession>A0AAV5BKZ2</accession>
<organism evidence="5 6">
    <name type="scientific">Eleusine coracana subsp. coracana</name>
    <dbReference type="NCBI Taxonomy" id="191504"/>
    <lineage>
        <taxon>Eukaryota</taxon>
        <taxon>Viridiplantae</taxon>
        <taxon>Streptophyta</taxon>
        <taxon>Embryophyta</taxon>
        <taxon>Tracheophyta</taxon>
        <taxon>Spermatophyta</taxon>
        <taxon>Magnoliopsida</taxon>
        <taxon>Liliopsida</taxon>
        <taxon>Poales</taxon>
        <taxon>Poaceae</taxon>
        <taxon>PACMAD clade</taxon>
        <taxon>Chloridoideae</taxon>
        <taxon>Cynodonteae</taxon>
        <taxon>Eleusininae</taxon>
        <taxon>Eleusine</taxon>
    </lineage>
</organism>
<sequence>MEPAGWYDPRRRGYGYGYAVGSAVDAQSLRWPQPQPPRPDGMLKRNMSDMERWQQALYFRAVKQRTAASMVQPVHQQQLDIGAVLASAASARAGCFTGPPSSAGFTGFSAQPSSTLSSSLTTASRVATPPPPIQRQVIAVPSVQATAAAPRSATAREMVLLQELEKQLLGDDEDEEAEAAGSACGSAVTNSGWGETVQELTSIAGRTPLPSHHPVTTVTTPMSRWSPSDSTSSTTSSTASSSPPTSAASSRQLLSDAAAAVADGNQATAAAHLAALQISANPRGDAEQRLVAMMGAALSSRVGPSSPQRHLLGVHDLYSGEHRAAWQLLHDVSPCFGLALHGANLAILDAAAGHRAVHVVDFDVSIAQHVALIQALAAGTSLRVTAVLDPTSPFTPAAAQALAATAERLKRQAQQSGVEFRFRAVRCKAEEVDASRLGCQPPSKEEALAVNLAFTLSRVPDESVSPANPRDALLRRVRALCPRVVTLVEQEASTNTAPLGARLADACAHYGAVLESLDATLARDSAHRARAERALAGKARNAVAAEGADRVERCEVFGKWRARFGMAGLRPVPVAQGVADRVRARLGPARPGFDVKVDNGRLGVGWMGRVVTVASAWR</sequence>
<feature type="region of interest" description="Disordered" evidence="4">
    <location>
        <begin position="107"/>
        <end position="129"/>
    </location>
</feature>
<dbReference type="PANTHER" id="PTHR31636">
    <property type="entry name" value="OSJNBA0084A10.13 PROTEIN-RELATED"/>
    <property type="match status" value="1"/>
</dbReference>
<keyword evidence="2" id="KW-0804">Transcription</keyword>
<keyword evidence="6" id="KW-1185">Reference proteome</keyword>
<evidence type="ECO:0008006" key="7">
    <source>
        <dbReference type="Google" id="ProtNLM"/>
    </source>
</evidence>
<dbReference type="Proteomes" id="UP001054889">
    <property type="component" value="Unassembled WGS sequence"/>
</dbReference>
<comment type="similarity">
    <text evidence="3">Belongs to the GRAS family.</text>
</comment>
<feature type="compositionally biased region" description="Low complexity" evidence="4">
    <location>
        <begin position="207"/>
        <end position="250"/>
    </location>
</feature>
<dbReference type="Pfam" id="PF03514">
    <property type="entry name" value="GRAS"/>
    <property type="match status" value="1"/>
</dbReference>
<evidence type="ECO:0000313" key="5">
    <source>
        <dbReference type="EMBL" id="GJM86434.1"/>
    </source>
</evidence>
<feature type="region of interest" description="Leucine repeat II (LRII)" evidence="3">
    <location>
        <begin position="404"/>
        <end position="436"/>
    </location>
</feature>
<proteinExistence type="inferred from homology"/>
<feature type="region of interest" description="Disordered" evidence="4">
    <location>
        <begin position="171"/>
        <end position="191"/>
    </location>
</feature>
<feature type="compositionally biased region" description="Low complexity" evidence="4">
    <location>
        <begin position="113"/>
        <end position="124"/>
    </location>
</feature>
<evidence type="ECO:0000313" key="6">
    <source>
        <dbReference type="Proteomes" id="UP001054889"/>
    </source>
</evidence>